<organism evidence="1">
    <name type="scientific">marine sediment metagenome</name>
    <dbReference type="NCBI Taxonomy" id="412755"/>
    <lineage>
        <taxon>unclassified sequences</taxon>
        <taxon>metagenomes</taxon>
        <taxon>ecological metagenomes</taxon>
    </lineage>
</organism>
<dbReference type="AlphaFoldDB" id="A0A0F9RQZ1"/>
<reference evidence="1" key="1">
    <citation type="journal article" date="2015" name="Nature">
        <title>Complex archaea that bridge the gap between prokaryotes and eukaryotes.</title>
        <authorList>
            <person name="Spang A."/>
            <person name="Saw J.H."/>
            <person name="Jorgensen S.L."/>
            <person name="Zaremba-Niedzwiedzka K."/>
            <person name="Martijn J."/>
            <person name="Lind A.E."/>
            <person name="van Eijk R."/>
            <person name="Schleper C."/>
            <person name="Guy L."/>
            <person name="Ettema T.J."/>
        </authorList>
    </citation>
    <scope>NUCLEOTIDE SEQUENCE</scope>
</reference>
<protein>
    <submittedName>
        <fullName evidence="1">Uncharacterized protein</fullName>
    </submittedName>
</protein>
<comment type="caution">
    <text evidence="1">The sequence shown here is derived from an EMBL/GenBank/DDBJ whole genome shotgun (WGS) entry which is preliminary data.</text>
</comment>
<gene>
    <name evidence="1" type="ORF">LCGC14_0547870</name>
</gene>
<sequence>MKITKAQLEIAINLAKDAIISYTNKISAQNHRLAFARELLDKEEAENGRLCNALMAHKRYLADYEKQLEEY</sequence>
<proteinExistence type="predicted"/>
<evidence type="ECO:0000313" key="1">
    <source>
        <dbReference type="EMBL" id="KKN58880.1"/>
    </source>
</evidence>
<name>A0A0F9RQZ1_9ZZZZ</name>
<dbReference type="EMBL" id="LAZR01000746">
    <property type="protein sequence ID" value="KKN58880.1"/>
    <property type="molecule type" value="Genomic_DNA"/>
</dbReference>
<accession>A0A0F9RQZ1</accession>